<dbReference type="InterPro" id="IPR036058">
    <property type="entry name" value="Kazal_dom_sf"/>
</dbReference>
<proteinExistence type="predicted"/>
<keyword evidence="1" id="KW-0732">Signal</keyword>
<protein>
    <submittedName>
        <fullName evidence="2">Uncharacterized protein</fullName>
    </submittedName>
</protein>
<dbReference type="Gene3D" id="3.30.60.30">
    <property type="match status" value="1"/>
</dbReference>
<dbReference type="EMBL" id="KV878890">
    <property type="protein sequence ID" value="OJJ87765.1"/>
    <property type="molecule type" value="Genomic_DNA"/>
</dbReference>
<evidence type="ECO:0000313" key="3">
    <source>
        <dbReference type="Proteomes" id="UP000184300"/>
    </source>
</evidence>
<gene>
    <name evidence="2" type="ORF">ASPGLDRAFT_991626</name>
</gene>
<dbReference type="AlphaFoldDB" id="A0A1L9VV28"/>
<feature type="chain" id="PRO_5013041521" evidence="1">
    <location>
        <begin position="16"/>
        <end position="132"/>
    </location>
</feature>
<dbReference type="OrthoDB" id="4503784at2759"/>
<dbReference type="RefSeq" id="XP_022404448.1">
    <property type="nucleotide sequence ID" value="XM_022550634.1"/>
</dbReference>
<dbReference type="SUPFAM" id="SSF100895">
    <property type="entry name" value="Kazal-type serine protease inhibitors"/>
    <property type="match status" value="1"/>
</dbReference>
<organism evidence="2 3">
    <name type="scientific">Aspergillus glaucus CBS 516.65</name>
    <dbReference type="NCBI Taxonomy" id="1160497"/>
    <lineage>
        <taxon>Eukaryota</taxon>
        <taxon>Fungi</taxon>
        <taxon>Dikarya</taxon>
        <taxon>Ascomycota</taxon>
        <taxon>Pezizomycotina</taxon>
        <taxon>Eurotiomycetes</taxon>
        <taxon>Eurotiomycetidae</taxon>
        <taxon>Eurotiales</taxon>
        <taxon>Aspergillaceae</taxon>
        <taxon>Aspergillus</taxon>
        <taxon>Aspergillus subgen. Aspergillus</taxon>
    </lineage>
</organism>
<reference evidence="3" key="1">
    <citation type="journal article" date="2017" name="Genome Biol.">
        <title>Comparative genomics reveals high biological diversity and specific adaptations in the industrially and medically important fungal genus Aspergillus.</title>
        <authorList>
            <person name="de Vries R.P."/>
            <person name="Riley R."/>
            <person name="Wiebenga A."/>
            <person name="Aguilar-Osorio G."/>
            <person name="Amillis S."/>
            <person name="Uchima C.A."/>
            <person name="Anderluh G."/>
            <person name="Asadollahi M."/>
            <person name="Askin M."/>
            <person name="Barry K."/>
            <person name="Battaglia E."/>
            <person name="Bayram O."/>
            <person name="Benocci T."/>
            <person name="Braus-Stromeyer S.A."/>
            <person name="Caldana C."/>
            <person name="Canovas D."/>
            <person name="Cerqueira G.C."/>
            <person name="Chen F."/>
            <person name="Chen W."/>
            <person name="Choi C."/>
            <person name="Clum A."/>
            <person name="Dos Santos R.A."/>
            <person name="Damasio A.R."/>
            <person name="Diallinas G."/>
            <person name="Emri T."/>
            <person name="Fekete E."/>
            <person name="Flipphi M."/>
            <person name="Freyberg S."/>
            <person name="Gallo A."/>
            <person name="Gournas C."/>
            <person name="Habgood R."/>
            <person name="Hainaut M."/>
            <person name="Harispe M.L."/>
            <person name="Henrissat B."/>
            <person name="Hilden K.S."/>
            <person name="Hope R."/>
            <person name="Hossain A."/>
            <person name="Karabika E."/>
            <person name="Karaffa L."/>
            <person name="Karanyi Z."/>
            <person name="Krasevec N."/>
            <person name="Kuo A."/>
            <person name="Kusch H."/>
            <person name="LaButti K."/>
            <person name="Lagendijk E.L."/>
            <person name="Lapidus A."/>
            <person name="Levasseur A."/>
            <person name="Lindquist E."/>
            <person name="Lipzen A."/>
            <person name="Logrieco A.F."/>
            <person name="MacCabe A."/>
            <person name="Maekelae M.R."/>
            <person name="Malavazi I."/>
            <person name="Melin P."/>
            <person name="Meyer V."/>
            <person name="Mielnichuk N."/>
            <person name="Miskei M."/>
            <person name="Molnar A.P."/>
            <person name="Mule G."/>
            <person name="Ngan C.Y."/>
            <person name="Orejas M."/>
            <person name="Orosz E."/>
            <person name="Ouedraogo J.P."/>
            <person name="Overkamp K.M."/>
            <person name="Park H.-S."/>
            <person name="Perrone G."/>
            <person name="Piumi F."/>
            <person name="Punt P.J."/>
            <person name="Ram A.F."/>
            <person name="Ramon A."/>
            <person name="Rauscher S."/>
            <person name="Record E."/>
            <person name="Riano-Pachon D.M."/>
            <person name="Robert V."/>
            <person name="Roehrig J."/>
            <person name="Ruller R."/>
            <person name="Salamov A."/>
            <person name="Salih N.S."/>
            <person name="Samson R.A."/>
            <person name="Sandor E."/>
            <person name="Sanguinetti M."/>
            <person name="Schuetze T."/>
            <person name="Sepcic K."/>
            <person name="Shelest E."/>
            <person name="Sherlock G."/>
            <person name="Sophianopoulou V."/>
            <person name="Squina F.M."/>
            <person name="Sun H."/>
            <person name="Susca A."/>
            <person name="Todd R.B."/>
            <person name="Tsang A."/>
            <person name="Unkles S.E."/>
            <person name="van de Wiele N."/>
            <person name="van Rossen-Uffink D."/>
            <person name="Oliveira J.V."/>
            <person name="Vesth T.C."/>
            <person name="Visser J."/>
            <person name="Yu J.-H."/>
            <person name="Zhou M."/>
            <person name="Andersen M.R."/>
            <person name="Archer D.B."/>
            <person name="Baker S.E."/>
            <person name="Benoit I."/>
            <person name="Brakhage A.A."/>
            <person name="Braus G.H."/>
            <person name="Fischer R."/>
            <person name="Frisvad J.C."/>
            <person name="Goldman G.H."/>
            <person name="Houbraken J."/>
            <person name="Oakley B."/>
            <person name="Pocsi I."/>
            <person name="Scazzocchio C."/>
            <person name="Seiboth B."/>
            <person name="vanKuyk P.A."/>
            <person name="Wortman J."/>
            <person name="Dyer P.S."/>
            <person name="Grigoriev I.V."/>
        </authorList>
    </citation>
    <scope>NUCLEOTIDE SEQUENCE [LARGE SCALE GENOMIC DNA]</scope>
    <source>
        <strain evidence="3">CBS 516.65</strain>
    </source>
</reference>
<dbReference type="Proteomes" id="UP000184300">
    <property type="component" value="Unassembled WGS sequence"/>
</dbReference>
<keyword evidence="3" id="KW-1185">Reference proteome</keyword>
<sequence length="132" mass="14506">MQLILATLLLPLSQAFPAPVPVPVPVIEEGIALANVCSETCPEALSPICAKNAAGAFEIFDNPCMFNKANCKGLDYVQVDLSGCRGLITDSDGVPIEANGKFHDYWVLLLNWLLEKKRWWRCKTKKIDCGRG</sequence>
<accession>A0A1L9VV28</accession>
<feature type="signal peptide" evidence="1">
    <location>
        <begin position="1"/>
        <end position="15"/>
    </location>
</feature>
<evidence type="ECO:0000256" key="1">
    <source>
        <dbReference type="SAM" id="SignalP"/>
    </source>
</evidence>
<dbReference type="GeneID" id="34466894"/>
<dbReference type="VEuPathDB" id="FungiDB:ASPGLDRAFT_991626"/>
<name>A0A1L9VV28_ASPGL</name>
<evidence type="ECO:0000313" key="2">
    <source>
        <dbReference type="EMBL" id="OJJ87765.1"/>
    </source>
</evidence>